<dbReference type="Gene3D" id="1.10.630.10">
    <property type="entry name" value="Cytochrome P450"/>
    <property type="match status" value="1"/>
</dbReference>
<name>A0ABW2JBW0_9ACTN</name>
<dbReference type="PRINTS" id="PR00385">
    <property type="entry name" value="P450"/>
</dbReference>
<proteinExistence type="inferred from homology"/>
<dbReference type="EMBL" id="JBHTCF010000001">
    <property type="protein sequence ID" value="MFC7302881.1"/>
    <property type="molecule type" value="Genomic_DNA"/>
</dbReference>
<dbReference type="RefSeq" id="WP_381825509.1">
    <property type="nucleotide sequence ID" value="NZ_JBHTCF010000001.1"/>
</dbReference>
<dbReference type="PROSITE" id="PS00086">
    <property type="entry name" value="CYTOCHROME_P450"/>
    <property type="match status" value="1"/>
</dbReference>
<protein>
    <submittedName>
        <fullName evidence="3">Cytochrome P450</fullName>
    </submittedName>
</protein>
<evidence type="ECO:0000256" key="2">
    <source>
        <dbReference type="RuleBase" id="RU000461"/>
    </source>
</evidence>
<evidence type="ECO:0000313" key="4">
    <source>
        <dbReference type="Proteomes" id="UP001596523"/>
    </source>
</evidence>
<evidence type="ECO:0000256" key="1">
    <source>
        <dbReference type="ARBA" id="ARBA00010617"/>
    </source>
</evidence>
<dbReference type="PANTHER" id="PTHR46696">
    <property type="entry name" value="P450, PUTATIVE (EUROFUNG)-RELATED"/>
    <property type="match status" value="1"/>
</dbReference>
<dbReference type="PANTHER" id="PTHR46696:SF6">
    <property type="entry name" value="P450, PUTATIVE (EUROFUNG)-RELATED"/>
    <property type="match status" value="1"/>
</dbReference>
<dbReference type="SUPFAM" id="SSF48264">
    <property type="entry name" value="Cytochrome P450"/>
    <property type="match status" value="1"/>
</dbReference>
<dbReference type="InterPro" id="IPR036396">
    <property type="entry name" value="Cyt_P450_sf"/>
</dbReference>
<gene>
    <name evidence="3" type="ORF">ACFQVC_01450</name>
</gene>
<keyword evidence="2" id="KW-0408">Iron</keyword>
<reference evidence="4" key="1">
    <citation type="journal article" date="2019" name="Int. J. Syst. Evol. Microbiol.">
        <title>The Global Catalogue of Microorganisms (GCM) 10K type strain sequencing project: providing services to taxonomists for standard genome sequencing and annotation.</title>
        <authorList>
            <consortium name="The Broad Institute Genomics Platform"/>
            <consortium name="The Broad Institute Genome Sequencing Center for Infectious Disease"/>
            <person name="Wu L."/>
            <person name="Ma J."/>
        </authorList>
    </citation>
    <scope>NUCLEOTIDE SEQUENCE [LARGE SCALE GENOMIC DNA]</scope>
    <source>
        <strain evidence="4">SYNS20</strain>
    </source>
</reference>
<dbReference type="Proteomes" id="UP001596523">
    <property type="component" value="Unassembled WGS sequence"/>
</dbReference>
<organism evidence="3 4">
    <name type="scientific">Streptomyces monticola</name>
    <dbReference type="NCBI Taxonomy" id="2666263"/>
    <lineage>
        <taxon>Bacteria</taxon>
        <taxon>Bacillati</taxon>
        <taxon>Actinomycetota</taxon>
        <taxon>Actinomycetes</taxon>
        <taxon>Kitasatosporales</taxon>
        <taxon>Streptomycetaceae</taxon>
        <taxon>Streptomyces</taxon>
    </lineage>
</organism>
<keyword evidence="4" id="KW-1185">Reference proteome</keyword>
<evidence type="ECO:0000313" key="3">
    <source>
        <dbReference type="EMBL" id="MFC7302881.1"/>
    </source>
</evidence>
<dbReference type="InterPro" id="IPR002397">
    <property type="entry name" value="Cyt_P450_B"/>
</dbReference>
<keyword evidence="2" id="KW-0503">Monooxygenase</keyword>
<dbReference type="PRINTS" id="PR00359">
    <property type="entry name" value="BP450"/>
</dbReference>
<dbReference type="InterPro" id="IPR001128">
    <property type="entry name" value="Cyt_P450"/>
</dbReference>
<keyword evidence="2" id="KW-0479">Metal-binding</keyword>
<keyword evidence="2" id="KW-0560">Oxidoreductase</keyword>
<dbReference type="Pfam" id="PF00067">
    <property type="entry name" value="p450"/>
    <property type="match status" value="1"/>
</dbReference>
<comment type="similarity">
    <text evidence="1 2">Belongs to the cytochrome P450 family.</text>
</comment>
<accession>A0ABW2JBW0</accession>
<comment type="caution">
    <text evidence="3">The sequence shown here is derived from an EMBL/GenBank/DDBJ whole genome shotgun (WGS) entry which is preliminary data.</text>
</comment>
<dbReference type="CDD" id="cd11031">
    <property type="entry name" value="Cyp158A-like"/>
    <property type="match status" value="1"/>
</dbReference>
<keyword evidence="2" id="KW-0349">Heme</keyword>
<sequence>MSTTVPDSGTYPFPPGAYGGCPMAYRERRETAPVSTITLPSGDEVLLATRFDDIREVHTSQHFSRNLRYPGAPRMLAAADFGEDPNSLTNMDPPEHARLRRIVQGAFTPRAAEKWRPQITEIAEGLLDTMLDAGPPADLRSAFAFPLPVEVICRLLGVPAQDSPLFRKWSDLLLSLTAADTDERMRAGLDFSAYVDGLIADHRRRPRADLIDDLIAARDEDAERLSGDELANMVRGLIIAGHETTANVISRGTLALLRHPGRLAALRAAPERVADTVEEILRVEIPGHGALLRVAKQEVRLPSGAVVGKGQGILAPFVAANQDPRRFPEPETFDPDRADNRHVSFGIGPHYCLGANLARVELQVAVAAVARRLPGLELAVPESELTWAAGSRVCGLEALPVTW</sequence>
<dbReference type="InterPro" id="IPR017972">
    <property type="entry name" value="Cyt_P450_CS"/>
</dbReference>